<keyword evidence="2" id="KW-1185">Reference proteome</keyword>
<organism evidence="1 2">
    <name type="scientific">Taklimakanibacter albus</name>
    <dbReference type="NCBI Taxonomy" id="2800327"/>
    <lineage>
        <taxon>Bacteria</taxon>
        <taxon>Pseudomonadati</taxon>
        <taxon>Pseudomonadota</taxon>
        <taxon>Alphaproteobacteria</taxon>
        <taxon>Hyphomicrobiales</taxon>
        <taxon>Aestuariivirgaceae</taxon>
        <taxon>Taklimakanibacter</taxon>
    </lineage>
</organism>
<comment type="caution">
    <text evidence="1">The sequence shown here is derived from an EMBL/GenBank/DDBJ whole genome shotgun (WGS) entry which is preliminary data.</text>
</comment>
<proteinExistence type="predicted"/>
<sequence>MSSKDITSFFRFESVGKKIADLETPTPVIDIDVVDRNLKRWQARCDKLGIANRPHIKTHKLVPLAKYQLALGAKGITVQKLGEAEVMADAGIRDMLLTFNVVGEHKLKRLADLAKRSDISVVADNEALLEGLGRAGVAAGRDIAVLVECDTGAKRNGVQSPEAAAALAKAIERTKGLSYGGLMTYAAPGQRRETEAFLVAARERAAEAGLATKVISTGGSPDMWKDEGLAVPTEYRAGTYIYFDRSLAERGTCTYEDCALNVLATVVSRPTDQRAMIDAGSKSLTSDLLGLQGYGVVHALGKAQIYATSEEHGFLDISNVAEKPRVGDLVRITPNHVCPVTNLFNRVVFVRGDEVLGAVKVDARGLVQ</sequence>
<dbReference type="Proteomes" id="UP000616151">
    <property type="component" value="Unassembled WGS sequence"/>
</dbReference>
<accession>A0ACC5R7Y7</accession>
<protein>
    <submittedName>
        <fullName evidence="1">Alanine racemase</fullName>
    </submittedName>
</protein>
<dbReference type="EMBL" id="JAENHL010000007">
    <property type="protein sequence ID" value="MBK1868784.1"/>
    <property type="molecule type" value="Genomic_DNA"/>
</dbReference>
<evidence type="ECO:0000313" key="2">
    <source>
        <dbReference type="Proteomes" id="UP000616151"/>
    </source>
</evidence>
<evidence type="ECO:0000313" key="1">
    <source>
        <dbReference type="EMBL" id="MBK1868784.1"/>
    </source>
</evidence>
<name>A0ACC5R7Y7_9HYPH</name>
<gene>
    <name evidence="1" type="ORF">JHL16_20675</name>
</gene>
<reference evidence="1" key="1">
    <citation type="submission" date="2021-01" db="EMBL/GenBank/DDBJ databases">
        <authorList>
            <person name="Sun Q."/>
        </authorList>
    </citation>
    <scope>NUCLEOTIDE SEQUENCE</scope>
    <source>
        <strain evidence="1">YIM B02566</strain>
    </source>
</reference>